<comment type="caution">
    <text evidence="2">The sequence shown here is derived from an EMBL/GenBank/DDBJ whole genome shotgun (WGS) entry which is preliminary data.</text>
</comment>
<protein>
    <submittedName>
        <fullName evidence="2">Uncharacterized protein</fullName>
    </submittedName>
</protein>
<feature type="transmembrane region" description="Helical" evidence="1">
    <location>
        <begin position="25"/>
        <end position="48"/>
    </location>
</feature>
<keyword evidence="1" id="KW-0812">Transmembrane</keyword>
<gene>
    <name evidence="2" type="ORF">OS493_026668</name>
</gene>
<reference evidence="2" key="1">
    <citation type="submission" date="2023-01" db="EMBL/GenBank/DDBJ databases">
        <title>Genome assembly of the deep-sea coral Lophelia pertusa.</title>
        <authorList>
            <person name="Herrera S."/>
            <person name="Cordes E."/>
        </authorList>
    </citation>
    <scope>NUCLEOTIDE SEQUENCE</scope>
    <source>
        <strain evidence="2">USNM1676648</strain>
        <tissue evidence="2">Polyp</tissue>
    </source>
</reference>
<dbReference type="Proteomes" id="UP001163046">
    <property type="component" value="Unassembled WGS sequence"/>
</dbReference>
<organism evidence="2 3">
    <name type="scientific">Desmophyllum pertusum</name>
    <dbReference type="NCBI Taxonomy" id="174260"/>
    <lineage>
        <taxon>Eukaryota</taxon>
        <taxon>Metazoa</taxon>
        <taxon>Cnidaria</taxon>
        <taxon>Anthozoa</taxon>
        <taxon>Hexacorallia</taxon>
        <taxon>Scleractinia</taxon>
        <taxon>Caryophylliina</taxon>
        <taxon>Caryophylliidae</taxon>
        <taxon>Desmophyllum</taxon>
    </lineage>
</organism>
<keyword evidence="1" id="KW-1133">Transmembrane helix</keyword>
<sequence>MDMDKPFSSMYNTAYQDDKRTIYDYGYTVLCTVLVGSGAIFVDIIVYFALALVKKFIGKYLISEDMHFVIDLLFGVINLGVTAWLAYFVDGRLRMYWAKRKYGLNNSISFKID</sequence>
<keyword evidence="1" id="KW-0472">Membrane</keyword>
<evidence type="ECO:0000256" key="1">
    <source>
        <dbReference type="SAM" id="Phobius"/>
    </source>
</evidence>
<name>A0A9X0D886_9CNID</name>
<evidence type="ECO:0000313" key="3">
    <source>
        <dbReference type="Proteomes" id="UP001163046"/>
    </source>
</evidence>
<feature type="transmembrane region" description="Helical" evidence="1">
    <location>
        <begin position="68"/>
        <end position="89"/>
    </location>
</feature>
<evidence type="ECO:0000313" key="2">
    <source>
        <dbReference type="EMBL" id="KAJ7390161.1"/>
    </source>
</evidence>
<dbReference type="EMBL" id="MU825419">
    <property type="protein sequence ID" value="KAJ7390161.1"/>
    <property type="molecule type" value="Genomic_DNA"/>
</dbReference>
<keyword evidence="3" id="KW-1185">Reference proteome</keyword>
<accession>A0A9X0D886</accession>
<dbReference type="AlphaFoldDB" id="A0A9X0D886"/>
<proteinExistence type="predicted"/>